<dbReference type="Proteomes" id="UP001307889">
    <property type="component" value="Chromosome 3"/>
</dbReference>
<dbReference type="InterPro" id="IPR012677">
    <property type="entry name" value="Nucleotide-bd_a/b_plait_sf"/>
</dbReference>
<dbReference type="SUPFAM" id="SSF54928">
    <property type="entry name" value="RNA-binding domain, RBD"/>
    <property type="match status" value="1"/>
</dbReference>
<reference evidence="4 5" key="1">
    <citation type="submission" date="2023-09" db="EMBL/GenBank/DDBJ databases">
        <title>Nesidiocoris tenuis whole genome shotgun sequence.</title>
        <authorList>
            <person name="Shibata T."/>
            <person name="Shimoda M."/>
            <person name="Kobayashi T."/>
            <person name="Uehara T."/>
        </authorList>
    </citation>
    <scope>NUCLEOTIDE SEQUENCE [LARGE SCALE GENOMIC DNA]</scope>
    <source>
        <strain evidence="4 5">Japan</strain>
    </source>
</reference>
<dbReference type="Pfam" id="PF16367">
    <property type="entry name" value="RRM_7"/>
    <property type="match status" value="1"/>
</dbReference>
<dbReference type="EMBL" id="AP028911">
    <property type="protein sequence ID" value="BES92458.1"/>
    <property type="molecule type" value="Genomic_DNA"/>
</dbReference>
<dbReference type="InterPro" id="IPR000504">
    <property type="entry name" value="RRM_dom"/>
</dbReference>
<protein>
    <submittedName>
        <fullName evidence="4">RNA recognition motif. (A.k.a. RRM, RBD, or RNP domain)</fullName>
    </submittedName>
</protein>
<keyword evidence="5" id="KW-1185">Reference proteome</keyword>
<evidence type="ECO:0000256" key="2">
    <source>
        <dbReference type="PROSITE-ProRule" id="PRU00176"/>
    </source>
</evidence>
<dbReference type="PANTHER" id="PTHR12566:SF12">
    <property type="entry name" value="TRANSLATIONAL REGULATOR ORB2"/>
    <property type="match status" value="1"/>
</dbReference>
<dbReference type="InterPro" id="IPR035979">
    <property type="entry name" value="RBD_domain_sf"/>
</dbReference>
<dbReference type="SMART" id="SM00360">
    <property type="entry name" value="RRM"/>
    <property type="match status" value="2"/>
</dbReference>
<proteinExistence type="predicted"/>
<evidence type="ECO:0000313" key="4">
    <source>
        <dbReference type="EMBL" id="BES92458.1"/>
    </source>
</evidence>
<gene>
    <name evidence="4" type="ORF">NTJ_05267</name>
</gene>
<name>A0ABN7AJM0_9HEMI</name>
<organism evidence="4 5">
    <name type="scientific">Nesidiocoris tenuis</name>
    <dbReference type="NCBI Taxonomy" id="355587"/>
    <lineage>
        <taxon>Eukaryota</taxon>
        <taxon>Metazoa</taxon>
        <taxon>Ecdysozoa</taxon>
        <taxon>Arthropoda</taxon>
        <taxon>Hexapoda</taxon>
        <taxon>Insecta</taxon>
        <taxon>Pterygota</taxon>
        <taxon>Neoptera</taxon>
        <taxon>Paraneoptera</taxon>
        <taxon>Hemiptera</taxon>
        <taxon>Heteroptera</taxon>
        <taxon>Panheteroptera</taxon>
        <taxon>Cimicomorpha</taxon>
        <taxon>Miridae</taxon>
        <taxon>Dicyphina</taxon>
        <taxon>Nesidiocoris</taxon>
    </lineage>
</organism>
<sequence>MYSRKCFIGGLPHGITRSKLRHCFSSVGPVDDIFWPNAGYATRVPPKGYAFVVFRHKKSVDDLLKRTIKVADDYFFQLAFEGKAFTVQIKVWKLCDVVYKRVPYCGEYSLGVFIGGVRSGVTAFKLASELEKRFGPVSYVRLSTCSLGYPNGTGLIRFCDERGFQAAISSDRFPVANKPCETKLYVSPDMVCNQCPLSPSFVCRFCKAILCSFCYASIRHRHYEKFDLRLAP</sequence>
<dbReference type="PANTHER" id="PTHR12566">
    <property type="entry name" value="CYTOPLASMIC POLYADENYLATION ELEMENT BINDING PROTEIN CPEB"/>
    <property type="match status" value="1"/>
</dbReference>
<dbReference type="InterPro" id="IPR034819">
    <property type="entry name" value="CPEB"/>
</dbReference>
<evidence type="ECO:0000259" key="3">
    <source>
        <dbReference type="PROSITE" id="PS50102"/>
    </source>
</evidence>
<dbReference type="Gene3D" id="3.30.70.330">
    <property type="match status" value="2"/>
</dbReference>
<dbReference type="PROSITE" id="PS50102">
    <property type="entry name" value="RRM"/>
    <property type="match status" value="1"/>
</dbReference>
<feature type="domain" description="RRM" evidence="3">
    <location>
        <begin position="4"/>
        <end position="88"/>
    </location>
</feature>
<keyword evidence="1 2" id="KW-0694">RNA-binding</keyword>
<accession>A0ABN7AJM0</accession>
<evidence type="ECO:0000256" key="1">
    <source>
        <dbReference type="ARBA" id="ARBA00022884"/>
    </source>
</evidence>
<dbReference type="Pfam" id="PF00076">
    <property type="entry name" value="RRM_1"/>
    <property type="match status" value="1"/>
</dbReference>
<evidence type="ECO:0000313" key="5">
    <source>
        <dbReference type="Proteomes" id="UP001307889"/>
    </source>
</evidence>